<evidence type="ECO:0000313" key="3">
    <source>
        <dbReference type="Proteomes" id="UP000000602"/>
    </source>
</evidence>
<dbReference type="RefSeq" id="WP_011189236.1">
    <property type="nucleotide sequence ID" value="NC_006138.1"/>
</dbReference>
<proteinExistence type="predicted"/>
<dbReference type="HOGENOM" id="CLU_606542_0_0_7"/>
<evidence type="ECO:0000313" key="2">
    <source>
        <dbReference type="EMBL" id="CAG36724.1"/>
    </source>
</evidence>
<sequence>MTLAISGAEKINLPAASVNPTSMYTEITDIIDSTTAYADAMKTKVDTALLNLETALGEYDPATSIVNVNIPGIDAPEYPPMPNFPALVLDDSFPADIGDPPVFEELGDIDFSFIAPVPPSKVDVSFDYTQHEYTSEMWQALFSKVHAAILEEGPGLSDATHLAMVQREQESRRLSQDREYRKTLDAVGSRGFELPSGQVAAMQINFSAEIMKRDQDALNTITIKDFEMAFDYKKFAITTGTQLEQLLREAFENREGRNVEIQKATTDYLLRAYEQNVKLYLAQWEGIKISLEALVSKIKGITEYNDGLVRIYLGQAEVYKSKIESITSKNRGLVDVRQSEITIYTAEIDAVSKQYQMLIEEAKMGLEASKLKVTQAIENEKINLQAYMNKESLAERIGEAVASVSAQSLASALGAVNTSISHGYQGSERKGETWSYGGSLSESHSYEEPVT</sequence>
<gene>
    <name evidence="2" type="ordered locus">DP1995</name>
</gene>
<dbReference type="Proteomes" id="UP000000602">
    <property type="component" value="Chromosome"/>
</dbReference>
<dbReference type="AlphaFoldDB" id="Q6ALQ1"/>
<protein>
    <submittedName>
        <fullName evidence="2">Uncharacterized protein</fullName>
    </submittedName>
</protein>
<reference evidence="3" key="1">
    <citation type="journal article" date="2004" name="Environ. Microbiol.">
        <title>The genome of Desulfotalea psychrophila, a sulfate-reducing bacterium from permanently cold Arctic sediments.</title>
        <authorList>
            <person name="Rabus R."/>
            <person name="Ruepp A."/>
            <person name="Frickey T."/>
            <person name="Rattei T."/>
            <person name="Fartmann B."/>
            <person name="Stark M."/>
            <person name="Bauer M."/>
            <person name="Zibat A."/>
            <person name="Lombardot T."/>
            <person name="Becker I."/>
            <person name="Amann J."/>
            <person name="Gellner K."/>
            <person name="Teeling H."/>
            <person name="Leuschner W.D."/>
            <person name="Gloeckner F.-O."/>
            <person name="Lupas A.N."/>
            <person name="Amann R."/>
            <person name="Klenk H.-P."/>
        </authorList>
    </citation>
    <scope>NUCLEOTIDE SEQUENCE [LARGE SCALE GENOMIC DNA]</scope>
    <source>
        <strain evidence="3">DSM 12343 / LSv54</strain>
    </source>
</reference>
<accession>Q6ALQ1</accession>
<organism evidence="2 3">
    <name type="scientific">Desulfotalea psychrophila (strain LSv54 / DSM 12343)</name>
    <dbReference type="NCBI Taxonomy" id="177439"/>
    <lineage>
        <taxon>Bacteria</taxon>
        <taxon>Pseudomonadati</taxon>
        <taxon>Thermodesulfobacteriota</taxon>
        <taxon>Desulfobulbia</taxon>
        <taxon>Desulfobulbales</taxon>
        <taxon>Desulfocapsaceae</taxon>
        <taxon>Desulfotalea</taxon>
    </lineage>
</organism>
<keyword evidence="3" id="KW-1185">Reference proteome</keyword>
<evidence type="ECO:0000256" key="1">
    <source>
        <dbReference type="SAM" id="MobiDB-lite"/>
    </source>
</evidence>
<dbReference type="EMBL" id="CR522870">
    <property type="protein sequence ID" value="CAG36724.1"/>
    <property type="molecule type" value="Genomic_DNA"/>
</dbReference>
<name>Q6ALQ1_DESPS</name>
<dbReference type="STRING" id="177439.DP1995"/>
<feature type="region of interest" description="Disordered" evidence="1">
    <location>
        <begin position="421"/>
        <end position="451"/>
    </location>
</feature>
<dbReference type="KEGG" id="dps:DP1995"/>